<organism evidence="2 3">
    <name type="scientific">Pseudomonas kitaguniensis</name>
    <dbReference type="NCBI Taxonomy" id="2607908"/>
    <lineage>
        <taxon>Bacteria</taxon>
        <taxon>Pseudomonadati</taxon>
        <taxon>Pseudomonadota</taxon>
        <taxon>Gammaproteobacteria</taxon>
        <taxon>Pseudomonadales</taxon>
        <taxon>Pseudomonadaceae</taxon>
        <taxon>Pseudomonas</taxon>
    </lineage>
</organism>
<evidence type="ECO:0000313" key="2">
    <source>
        <dbReference type="EMBL" id="MPQ83148.1"/>
    </source>
</evidence>
<reference evidence="2 3" key="1">
    <citation type="submission" date="2019-09" db="EMBL/GenBank/DDBJ databases">
        <title>The draft genomes of Allium pathogen Pseudomonas sp.</title>
        <authorList>
            <person name="Fujikawa T."/>
            <person name="Sawada H."/>
        </authorList>
    </citation>
    <scope>NUCLEOTIDE SEQUENCE [LARGE SCALE GENOMIC DNA]</scope>
    <source>
        <strain evidence="2 3">MAFF 730085</strain>
    </source>
</reference>
<dbReference type="RefSeq" id="WP_152748708.1">
    <property type="nucleotide sequence ID" value="NZ_VUBA01000022.1"/>
</dbReference>
<evidence type="ECO:0000313" key="3">
    <source>
        <dbReference type="Proteomes" id="UP000325438"/>
    </source>
</evidence>
<dbReference type="AlphaFoldDB" id="A0A5N7JP29"/>
<gene>
    <name evidence="2" type="ORF">F0170_03580</name>
</gene>
<accession>A0A5N7JP29</accession>
<feature type="region of interest" description="Disordered" evidence="1">
    <location>
        <begin position="16"/>
        <end position="39"/>
    </location>
</feature>
<evidence type="ECO:0000256" key="1">
    <source>
        <dbReference type="SAM" id="MobiDB-lite"/>
    </source>
</evidence>
<comment type="caution">
    <text evidence="2">The sequence shown here is derived from an EMBL/GenBank/DDBJ whole genome shotgun (WGS) entry which is preliminary data.</text>
</comment>
<feature type="region of interest" description="Disordered" evidence="1">
    <location>
        <begin position="51"/>
        <end position="73"/>
    </location>
</feature>
<name>A0A5N7JP29_9PSED</name>
<dbReference type="EMBL" id="VUBA01000022">
    <property type="protein sequence ID" value="MPQ83148.1"/>
    <property type="molecule type" value="Genomic_DNA"/>
</dbReference>
<feature type="compositionally biased region" description="Gly residues" evidence="1">
    <location>
        <begin position="54"/>
        <end position="67"/>
    </location>
</feature>
<sequence length="100" mass="10337">MDISAIGKMLAMAGGQAKLDQGGDEGAEKQGVEKQDKQDPLKMLMDMLAKATGGAKGGGSEGSGGSEGQMDPEMLEKMMGGRQGMEAMMPGDDNNRKVEA</sequence>
<proteinExistence type="predicted"/>
<protein>
    <submittedName>
        <fullName evidence="2">Uncharacterized protein</fullName>
    </submittedName>
</protein>
<feature type="compositionally biased region" description="Basic and acidic residues" evidence="1">
    <location>
        <begin position="26"/>
        <end position="39"/>
    </location>
</feature>
<dbReference type="Proteomes" id="UP000325438">
    <property type="component" value="Unassembled WGS sequence"/>
</dbReference>